<gene>
    <name evidence="1" type="ORF">CARN2_1760</name>
</gene>
<dbReference type="SUPFAM" id="SSF55729">
    <property type="entry name" value="Acyl-CoA N-acyltransferases (Nat)"/>
    <property type="match status" value="1"/>
</dbReference>
<sequence>MPMRPSRRRSRRSRVGKQMMAYALQLAREKDCYKAMRSSNVSREDAHEYDESLGFARHGYRLPHQCPTRRLKRRRKALRFPHVPAAARFTLVVGPQISWRLHHDEHH</sequence>
<proteinExistence type="predicted"/>
<reference evidence="1" key="1">
    <citation type="submission" date="2009-10" db="EMBL/GenBank/DDBJ databases">
        <title>Diversity of trophic interactions inside an arsenic-rich microbial ecosystem.</title>
        <authorList>
            <person name="Bertin P.N."/>
            <person name="Heinrich-Salmeron A."/>
            <person name="Pelletier E."/>
            <person name="Goulhen-Chollet F."/>
            <person name="Arsene-Ploetze F."/>
            <person name="Gallien S."/>
            <person name="Calteau A."/>
            <person name="Vallenet D."/>
            <person name="Casiot C."/>
            <person name="Chane-Woon-Ming B."/>
            <person name="Giloteaux L."/>
            <person name="Barakat M."/>
            <person name="Bonnefoy V."/>
            <person name="Bruneel O."/>
            <person name="Chandler M."/>
            <person name="Cleiss J."/>
            <person name="Duran R."/>
            <person name="Elbaz-Poulichet F."/>
            <person name="Fonknechten N."/>
            <person name="Lauga B."/>
            <person name="Mornico D."/>
            <person name="Ortet P."/>
            <person name="Schaeffer C."/>
            <person name="Siguier P."/>
            <person name="Alexander Thil Smith A."/>
            <person name="Van Dorsselaer A."/>
            <person name="Weissenbach J."/>
            <person name="Medigue C."/>
            <person name="Le Paslier D."/>
        </authorList>
    </citation>
    <scope>NUCLEOTIDE SEQUENCE</scope>
</reference>
<dbReference type="Gene3D" id="3.40.630.30">
    <property type="match status" value="1"/>
</dbReference>
<comment type="caution">
    <text evidence="1">The sequence shown here is derived from an EMBL/GenBank/DDBJ whole genome shotgun (WGS) entry which is preliminary data.</text>
</comment>
<protein>
    <submittedName>
        <fullName evidence="1">Uncharacterized protein</fullName>
    </submittedName>
</protein>
<dbReference type="EMBL" id="CABM01000006">
    <property type="protein sequence ID" value="CBH95499.1"/>
    <property type="molecule type" value="Genomic_DNA"/>
</dbReference>
<name>E6PKP8_9ZZZZ</name>
<dbReference type="AlphaFoldDB" id="E6PKP8"/>
<organism evidence="1">
    <name type="scientific">mine drainage metagenome</name>
    <dbReference type="NCBI Taxonomy" id="410659"/>
    <lineage>
        <taxon>unclassified sequences</taxon>
        <taxon>metagenomes</taxon>
        <taxon>ecological metagenomes</taxon>
    </lineage>
</organism>
<evidence type="ECO:0000313" key="1">
    <source>
        <dbReference type="EMBL" id="CBH95499.1"/>
    </source>
</evidence>
<dbReference type="InterPro" id="IPR016181">
    <property type="entry name" value="Acyl_CoA_acyltransferase"/>
</dbReference>
<accession>E6PKP8</accession>